<proteinExistence type="predicted"/>
<evidence type="ECO:0000313" key="2">
    <source>
        <dbReference type="Proteomes" id="UP000326678"/>
    </source>
</evidence>
<gene>
    <name evidence="1" type="ORF">GXM_10140</name>
</gene>
<organism evidence="1 2">
    <name type="scientific">Nostoc sphaeroides CCNUC1</name>
    <dbReference type="NCBI Taxonomy" id="2653204"/>
    <lineage>
        <taxon>Bacteria</taxon>
        <taxon>Bacillati</taxon>
        <taxon>Cyanobacteriota</taxon>
        <taxon>Cyanophyceae</taxon>
        <taxon>Nostocales</taxon>
        <taxon>Nostocaceae</taxon>
        <taxon>Nostoc</taxon>
    </lineage>
</organism>
<keyword evidence="2" id="KW-1185">Reference proteome</keyword>
<reference evidence="1 2" key="1">
    <citation type="submission" date="2019-10" db="EMBL/GenBank/DDBJ databases">
        <title>Genomic and transcriptomic insights into the perfect genentic adaptation of a filamentous nitrogen-fixing cyanobacterium to rice fields.</title>
        <authorList>
            <person name="Chen Z."/>
        </authorList>
    </citation>
    <scope>NUCLEOTIDE SEQUENCE [LARGE SCALE GENOMIC DNA]</scope>
    <source>
        <strain evidence="1">CCNUC1</strain>
    </source>
</reference>
<dbReference type="EMBL" id="CP045232">
    <property type="protein sequence ID" value="QFS52876.1"/>
    <property type="molecule type" value="Genomic_DNA"/>
</dbReference>
<dbReference type="AlphaFoldDB" id="A0A5P8WL34"/>
<protein>
    <submittedName>
        <fullName evidence="1">Uncharacterized protein</fullName>
    </submittedName>
</protein>
<sequence length="70" mass="7688">MREGVSSEESNLYLGLIINSSQKLAIALTHSANIALHPNRKGITVTSVIVEALTQKFGEPENQKTRKPEK</sequence>
<name>A0A5P8WL34_9NOSO</name>
<dbReference type="KEGG" id="nsh:GXM_10140"/>
<dbReference type="Proteomes" id="UP000326678">
    <property type="component" value="Chromosome pGXM05"/>
</dbReference>
<evidence type="ECO:0000313" key="1">
    <source>
        <dbReference type="EMBL" id="QFS52876.1"/>
    </source>
</evidence>
<accession>A0A5P8WL34</accession>